<reference evidence="1 2" key="1">
    <citation type="submission" date="2022-02" db="EMBL/GenBank/DDBJ databases">
        <title>Draft genome sequence of Mezorhizobium retamae strain IRAMC:0171 isolated from Retama raetam nodules.</title>
        <authorList>
            <person name="Bengaied R."/>
            <person name="Sbissi I."/>
            <person name="Huber K."/>
            <person name="Ghodbane F."/>
            <person name="Nouioui I."/>
            <person name="Tarhouni M."/>
            <person name="Gtari M."/>
        </authorList>
    </citation>
    <scope>NUCLEOTIDE SEQUENCE [LARGE SCALE GENOMIC DNA]</scope>
    <source>
        <strain evidence="1 2">IRAMC:0171</strain>
    </source>
</reference>
<name>A0ABS9QHU6_9HYPH</name>
<dbReference type="Proteomes" id="UP001201701">
    <property type="component" value="Unassembled WGS sequence"/>
</dbReference>
<dbReference type="EMBL" id="JAKREW010000019">
    <property type="protein sequence ID" value="MCG7506996.1"/>
    <property type="molecule type" value="Genomic_DNA"/>
</dbReference>
<evidence type="ECO:0000313" key="2">
    <source>
        <dbReference type="Proteomes" id="UP001201701"/>
    </source>
</evidence>
<evidence type="ECO:0008006" key="3">
    <source>
        <dbReference type="Google" id="ProtNLM"/>
    </source>
</evidence>
<comment type="caution">
    <text evidence="1">The sequence shown here is derived from an EMBL/GenBank/DDBJ whole genome shotgun (WGS) entry which is preliminary data.</text>
</comment>
<accession>A0ABS9QHU6</accession>
<keyword evidence="2" id="KW-1185">Reference proteome</keyword>
<gene>
    <name evidence="1" type="ORF">L4923_18370</name>
</gene>
<organism evidence="1 2">
    <name type="scientific">Mesorhizobium retamae</name>
    <dbReference type="NCBI Taxonomy" id="2912854"/>
    <lineage>
        <taxon>Bacteria</taxon>
        <taxon>Pseudomonadati</taxon>
        <taxon>Pseudomonadota</taxon>
        <taxon>Alphaproteobacteria</taxon>
        <taxon>Hyphomicrobiales</taxon>
        <taxon>Phyllobacteriaceae</taxon>
        <taxon>Mesorhizobium</taxon>
    </lineage>
</organism>
<sequence>MPRSKQEASRAKQPALASQYRAIGPAAVVAALLHTAKKKKPAHKITSPRAA</sequence>
<dbReference type="RefSeq" id="WP_239367711.1">
    <property type="nucleotide sequence ID" value="NZ_JAKREW010000019.1"/>
</dbReference>
<protein>
    <recommendedName>
        <fullName evidence="3">Transcriptional regulator</fullName>
    </recommendedName>
</protein>
<proteinExistence type="predicted"/>
<evidence type="ECO:0000313" key="1">
    <source>
        <dbReference type="EMBL" id="MCG7506996.1"/>
    </source>
</evidence>